<accession>A0A2A6CFD2</accession>
<evidence type="ECO:0000313" key="2">
    <source>
        <dbReference type="Proteomes" id="UP000005239"/>
    </source>
</evidence>
<accession>A0A8R1V0G2</accession>
<dbReference type="Proteomes" id="UP000005239">
    <property type="component" value="Unassembled WGS sequence"/>
</dbReference>
<dbReference type="EnsemblMetazoa" id="PPA44868.1">
    <property type="protein sequence ID" value="PPA44868.1"/>
    <property type="gene ID" value="WBGene00283237"/>
</dbReference>
<dbReference type="AlphaFoldDB" id="A0A2A6CFD2"/>
<organism evidence="1 2">
    <name type="scientific">Pristionchus pacificus</name>
    <name type="common">Parasitic nematode worm</name>
    <dbReference type="NCBI Taxonomy" id="54126"/>
    <lineage>
        <taxon>Eukaryota</taxon>
        <taxon>Metazoa</taxon>
        <taxon>Ecdysozoa</taxon>
        <taxon>Nematoda</taxon>
        <taxon>Chromadorea</taxon>
        <taxon>Rhabditida</taxon>
        <taxon>Rhabditina</taxon>
        <taxon>Diplogasteromorpha</taxon>
        <taxon>Diplogasteroidea</taxon>
        <taxon>Neodiplogasteridae</taxon>
        <taxon>Pristionchus</taxon>
    </lineage>
</organism>
<evidence type="ECO:0000313" key="1">
    <source>
        <dbReference type="EnsemblMetazoa" id="PPA44868.1"/>
    </source>
</evidence>
<reference evidence="2" key="1">
    <citation type="journal article" date="2008" name="Nat. Genet.">
        <title>The Pristionchus pacificus genome provides a unique perspective on nematode lifestyle and parasitism.</title>
        <authorList>
            <person name="Dieterich C."/>
            <person name="Clifton S.W."/>
            <person name="Schuster L.N."/>
            <person name="Chinwalla A."/>
            <person name="Delehaunty K."/>
            <person name="Dinkelacker I."/>
            <person name="Fulton L."/>
            <person name="Fulton R."/>
            <person name="Godfrey J."/>
            <person name="Minx P."/>
            <person name="Mitreva M."/>
            <person name="Roeseler W."/>
            <person name="Tian H."/>
            <person name="Witte H."/>
            <person name="Yang S.P."/>
            <person name="Wilson R.K."/>
            <person name="Sommer R.J."/>
        </authorList>
    </citation>
    <scope>NUCLEOTIDE SEQUENCE [LARGE SCALE GENOMIC DNA]</scope>
    <source>
        <strain evidence="2">PS312</strain>
    </source>
</reference>
<name>A0A2A6CFD2_PRIPA</name>
<keyword evidence="2" id="KW-1185">Reference proteome</keyword>
<proteinExistence type="predicted"/>
<reference evidence="1" key="2">
    <citation type="submission" date="2022-06" db="UniProtKB">
        <authorList>
            <consortium name="EnsemblMetazoa"/>
        </authorList>
    </citation>
    <scope>IDENTIFICATION</scope>
    <source>
        <strain evidence="1">PS312</strain>
    </source>
</reference>
<protein>
    <submittedName>
        <fullName evidence="1">Uncharacterized protein</fullName>
    </submittedName>
</protein>
<gene>
    <name evidence="1" type="primary">WBGene00283237</name>
</gene>
<sequence>MAHPVMCANKAYLVDTRNALGFWIDSVYYGVRIRREETMGCRPLASGVKATNVYVIGHSFHLTFPVPSSLEKISQMQETISAESGPQGWGERVTE</sequence>